<protein>
    <submittedName>
        <fullName evidence="8">MFS general substrate transporter</fullName>
    </submittedName>
</protein>
<feature type="transmembrane region" description="Helical" evidence="6">
    <location>
        <begin position="350"/>
        <end position="369"/>
    </location>
</feature>
<dbReference type="SUPFAM" id="SSF103473">
    <property type="entry name" value="MFS general substrate transporter"/>
    <property type="match status" value="1"/>
</dbReference>
<dbReference type="InterPro" id="IPR020846">
    <property type="entry name" value="MFS_dom"/>
</dbReference>
<dbReference type="Gene3D" id="1.20.1250.20">
    <property type="entry name" value="MFS general substrate transporter like domains"/>
    <property type="match status" value="2"/>
</dbReference>
<feature type="transmembrane region" description="Helical" evidence="6">
    <location>
        <begin position="455"/>
        <end position="474"/>
    </location>
</feature>
<keyword evidence="5 6" id="KW-0472">Membrane</keyword>
<name>A0A9P5Y5B9_9AGAR</name>
<feature type="transmembrane region" description="Helical" evidence="6">
    <location>
        <begin position="58"/>
        <end position="76"/>
    </location>
</feature>
<dbReference type="OrthoDB" id="440755at2759"/>
<dbReference type="EMBL" id="MU150277">
    <property type="protein sequence ID" value="KAF9461921.1"/>
    <property type="molecule type" value="Genomic_DNA"/>
</dbReference>
<dbReference type="PROSITE" id="PS50850">
    <property type="entry name" value="MFS"/>
    <property type="match status" value="1"/>
</dbReference>
<dbReference type="Pfam" id="PF07690">
    <property type="entry name" value="MFS_1"/>
    <property type="match status" value="1"/>
</dbReference>
<proteinExistence type="predicted"/>
<dbReference type="GO" id="GO:0022857">
    <property type="term" value="F:transmembrane transporter activity"/>
    <property type="evidence" value="ECO:0007669"/>
    <property type="project" value="InterPro"/>
</dbReference>
<feature type="transmembrane region" description="Helical" evidence="6">
    <location>
        <begin position="285"/>
        <end position="310"/>
    </location>
</feature>
<feature type="transmembrane region" description="Helical" evidence="6">
    <location>
        <begin position="245"/>
        <end position="264"/>
    </location>
</feature>
<sequence length="509" mass="54749">MASSGELKRTAPDAQPKFLKATLLVIFCFAQFLDAFNNSALFAAIPPIAVDLNISNSTSVWLISAYQLTFAALLLSSGRLSDLYNPKYVFVIGMFLMSFCSLGAGFVRNQIPLIILRAFMGVGAALNVPSAMNLIIHLYTEPGSQSKALGAFAGAAALGNVIGLIIGASFVSFVSWPWVFFFITIVSFVLGLAIFALAPSPESTTDPSKSRFRRLDLPGVSTLTVALVLFIFAVTSGSVSGWGTARVIAPLILSVVLVLVFLVWEAHIPEELAALPPKVWKYENFGILIAVSLQPFMWWASVQLLFSWLYQEVYGWSTINTAVHFLPLGLVSFPIMGVATVLQQKFPLKWVILVGESLVFIGTFLLPFATSKDRYWHFAFPGFVIGTAGMTIVFATTNIALFAVTPPEVAGIVGAVFTCSLQLGSAAGAAIITSIQTSVQLNHGGPDSFDGRAAGFWFLVAFTAAEAIAVLCFMRDTVPPNAGKKIEIDKMKDIVRTSSLSTGEREGHA</sequence>
<evidence type="ECO:0000313" key="9">
    <source>
        <dbReference type="Proteomes" id="UP000807353"/>
    </source>
</evidence>
<feature type="transmembrane region" description="Helical" evidence="6">
    <location>
        <begin position="21"/>
        <end position="46"/>
    </location>
</feature>
<feature type="transmembrane region" description="Helical" evidence="6">
    <location>
        <begin position="219"/>
        <end position="239"/>
    </location>
</feature>
<keyword evidence="2" id="KW-0813">Transport</keyword>
<dbReference type="AlphaFoldDB" id="A0A9P5Y5B9"/>
<evidence type="ECO:0000256" key="1">
    <source>
        <dbReference type="ARBA" id="ARBA00004141"/>
    </source>
</evidence>
<feature type="transmembrane region" description="Helical" evidence="6">
    <location>
        <begin position="176"/>
        <end position="198"/>
    </location>
</feature>
<feature type="domain" description="Major facilitator superfamily (MFS) profile" evidence="7">
    <location>
        <begin position="23"/>
        <end position="478"/>
    </location>
</feature>
<evidence type="ECO:0000256" key="4">
    <source>
        <dbReference type="ARBA" id="ARBA00022989"/>
    </source>
</evidence>
<dbReference type="InterPro" id="IPR036259">
    <property type="entry name" value="MFS_trans_sf"/>
</dbReference>
<dbReference type="PANTHER" id="PTHR42718:SF9">
    <property type="entry name" value="MAJOR FACILITATOR SUPERFAMILY MULTIDRUG TRANSPORTER MFSC"/>
    <property type="match status" value="1"/>
</dbReference>
<evidence type="ECO:0000256" key="2">
    <source>
        <dbReference type="ARBA" id="ARBA00022448"/>
    </source>
</evidence>
<dbReference type="InterPro" id="IPR011701">
    <property type="entry name" value="MFS"/>
</dbReference>
<evidence type="ECO:0000313" key="8">
    <source>
        <dbReference type="EMBL" id="KAF9461921.1"/>
    </source>
</evidence>
<feature type="transmembrane region" description="Helical" evidence="6">
    <location>
        <begin position="148"/>
        <end position="170"/>
    </location>
</feature>
<feature type="transmembrane region" description="Helical" evidence="6">
    <location>
        <begin position="322"/>
        <end position="343"/>
    </location>
</feature>
<reference evidence="8" key="1">
    <citation type="submission" date="2020-11" db="EMBL/GenBank/DDBJ databases">
        <authorList>
            <consortium name="DOE Joint Genome Institute"/>
            <person name="Ahrendt S."/>
            <person name="Riley R."/>
            <person name="Andreopoulos W."/>
            <person name="Labutti K."/>
            <person name="Pangilinan J."/>
            <person name="Ruiz-Duenas F.J."/>
            <person name="Barrasa J.M."/>
            <person name="Sanchez-Garcia M."/>
            <person name="Camarero S."/>
            <person name="Miyauchi S."/>
            <person name="Serrano A."/>
            <person name="Linde D."/>
            <person name="Babiker R."/>
            <person name="Drula E."/>
            <person name="Ayuso-Fernandez I."/>
            <person name="Pacheco R."/>
            <person name="Padilla G."/>
            <person name="Ferreira P."/>
            <person name="Barriuso J."/>
            <person name="Kellner H."/>
            <person name="Castanera R."/>
            <person name="Alfaro M."/>
            <person name="Ramirez L."/>
            <person name="Pisabarro A.G."/>
            <person name="Kuo A."/>
            <person name="Tritt A."/>
            <person name="Lipzen A."/>
            <person name="He G."/>
            <person name="Yan M."/>
            <person name="Ng V."/>
            <person name="Cullen D."/>
            <person name="Martin F."/>
            <person name="Rosso M.-N."/>
            <person name="Henrissat B."/>
            <person name="Hibbett D."/>
            <person name="Martinez A.T."/>
            <person name="Grigoriev I.V."/>
        </authorList>
    </citation>
    <scope>NUCLEOTIDE SEQUENCE</scope>
    <source>
        <strain evidence="8">CBS 247.69</strain>
    </source>
</reference>
<evidence type="ECO:0000256" key="3">
    <source>
        <dbReference type="ARBA" id="ARBA00022692"/>
    </source>
</evidence>
<feature type="transmembrane region" description="Helical" evidence="6">
    <location>
        <begin position="375"/>
        <end position="402"/>
    </location>
</feature>
<keyword evidence="4 6" id="KW-1133">Transmembrane helix</keyword>
<dbReference type="Proteomes" id="UP000807353">
    <property type="component" value="Unassembled WGS sequence"/>
</dbReference>
<comment type="subcellular location">
    <subcellularLocation>
        <location evidence="1">Membrane</location>
        <topology evidence="1">Multi-pass membrane protein</topology>
    </subcellularLocation>
</comment>
<keyword evidence="3 6" id="KW-0812">Transmembrane</keyword>
<comment type="caution">
    <text evidence="8">The sequence shown here is derived from an EMBL/GenBank/DDBJ whole genome shotgun (WGS) entry which is preliminary data.</text>
</comment>
<evidence type="ECO:0000256" key="6">
    <source>
        <dbReference type="SAM" id="Phobius"/>
    </source>
</evidence>
<accession>A0A9P5Y5B9</accession>
<feature type="transmembrane region" description="Helical" evidence="6">
    <location>
        <begin position="113"/>
        <end position="136"/>
    </location>
</feature>
<feature type="transmembrane region" description="Helical" evidence="6">
    <location>
        <begin position="88"/>
        <end position="107"/>
    </location>
</feature>
<feature type="transmembrane region" description="Helical" evidence="6">
    <location>
        <begin position="409"/>
        <end position="435"/>
    </location>
</feature>
<organism evidence="8 9">
    <name type="scientific">Collybia nuda</name>
    <dbReference type="NCBI Taxonomy" id="64659"/>
    <lineage>
        <taxon>Eukaryota</taxon>
        <taxon>Fungi</taxon>
        <taxon>Dikarya</taxon>
        <taxon>Basidiomycota</taxon>
        <taxon>Agaricomycotina</taxon>
        <taxon>Agaricomycetes</taxon>
        <taxon>Agaricomycetidae</taxon>
        <taxon>Agaricales</taxon>
        <taxon>Tricholomatineae</taxon>
        <taxon>Clitocybaceae</taxon>
        <taxon>Collybia</taxon>
    </lineage>
</organism>
<dbReference type="PANTHER" id="PTHR42718">
    <property type="entry name" value="MAJOR FACILITATOR SUPERFAMILY MULTIDRUG TRANSPORTER MFSC"/>
    <property type="match status" value="1"/>
</dbReference>
<evidence type="ECO:0000259" key="7">
    <source>
        <dbReference type="PROSITE" id="PS50850"/>
    </source>
</evidence>
<dbReference type="GO" id="GO:0016020">
    <property type="term" value="C:membrane"/>
    <property type="evidence" value="ECO:0007669"/>
    <property type="project" value="UniProtKB-SubCell"/>
</dbReference>
<evidence type="ECO:0000256" key="5">
    <source>
        <dbReference type="ARBA" id="ARBA00023136"/>
    </source>
</evidence>
<keyword evidence="9" id="KW-1185">Reference proteome</keyword>
<gene>
    <name evidence="8" type="ORF">BDZ94DRAFT_1195428</name>
</gene>